<evidence type="ECO:0000259" key="4">
    <source>
        <dbReference type="Pfam" id="PF01420"/>
    </source>
</evidence>
<comment type="similarity">
    <text evidence="1">Belongs to the type-I restriction system S methylase family.</text>
</comment>
<dbReference type="InterPro" id="IPR044946">
    <property type="entry name" value="Restrct_endonuc_typeI_TRD_sf"/>
</dbReference>
<comment type="caution">
    <text evidence="5">The sequence shown here is derived from an EMBL/GenBank/DDBJ whole genome shotgun (WGS) entry which is preliminary data.</text>
</comment>
<dbReference type="Gene3D" id="3.90.220.20">
    <property type="entry name" value="DNA methylase specificity domains"/>
    <property type="match status" value="2"/>
</dbReference>
<keyword evidence="2" id="KW-0680">Restriction system</keyword>
<evidence type="ECO:0000256" key="2">
    <source>
        <dbReference type="ARBA" id="ARBA00022747"/>
    </source>
</evidence>
<evidence type="ECO:0000256" key="1">
    <source>
        <dbReference type="ARBA" id="ARBA00010923"/>
    </source>
</evidence>
<organism evidence="5 6">
    <name type="scientific">Flavobacterium chungangense</name>
    <dbReference type="NCBI Taxonomy" id="554283"/>
    <lineage>
        <taxon>Bacteria</taxon>
        <taxon>Pseudomonadati</taxon>
        <taxon>Bacteroidota</taxon>
        <taxon>Flavobacteriia</taxon>
        <taxon>Flavobacteriales</taxon>
        <taxon>Flavobacteriaceae</taxon>
        <taxon>Flavobacterium</taxon>
    </lineage>
</organism>
<dbReference type="InterPro" id="IPR000055">
    <property type="entry name" value="Restrct_endonuc_typeI_TRD"/>
</dbReference>
<dbReference type="Proteomes" id="UP000556700">
    <property type="component" value="Unassembled WGS sequence"/>
</dbReference>
<evidence type="ECO:0000256" key="3">
    <source>
        <dbReference type="ARBA" id="ARBA00023125"/>
    </source>
</evidence>
<dbReference type="PANTHER" id="PTHR30408:SF13">
    <property type="entry name" value="TYPE I RESTRICTION ENZYME HINDI SPECIFICITY SUBUNIT"/>
    <property type="match status" value="1"/>
</dbReference>
<proteinExistence type="inferred from homology"/>
<feature type="domain" description="Type I restriction modification DNA specificity" evidence="4">
    <location>
        <begin position="3"/>
        <end position="172"/>
    </location>
</feature>
<accession>A0A6V6YYD8</accession>
<evidence type="ECO:0000313" key="5">
    <source>
        <dbReference type="EMBL" id="CAD0004264.1"/>
    </source>
</evidence>
<sequence>MREDWKEVILKDVAPYFTKKIEAKELNAENYISADNMLVDKGGITSSVYVPTSGKSTLYSPNDILVSNIRPYFKKIWYANSNGGCSNDVIVFRTIENIADSRFIYYYLSKDDFFDYMMAGSNGTKMPRGNKKSIPEYKIELPPLPTQRKIASILSGYDDLIENNLKRIKLLEEKAQLTYEEWFVKMRFPGYETAKFDEVTGLPNGWDKVKLDEITDYIGRGISPKYVEEGGFPIINQKCIRDNKVDKTFCKLTSTSKKIHQDKILQSFDILINSTGTGTLGRVAQILSVNEIITVDTHVTIVRAIESISKIFLGRTIEYNQGRIEKLGKGATNQIELSKHDLGELILIDLPTLELQDLYETTFMPNYQVIDNLIIQNRLLKEARDILLPRLMSEMIDVEELELGTLQTAQ</sequence>
<dbReference type="PANTHER" id="PTHR30408">
    <property type="entry name" value="TYPE-1 RESTRICTION ENZYME ECOKI SPECIFICITY PROTEIN"/>
    <property type="match status" value="1"/>
</dbReference>
<reference evidence="5 6" key="1">
    <citation type="submission" date="2020-06" db="EMBL/GenBank/DDBJ databases">
        <authorList>
            <person name="Criscuolo A."/>
        </authorList>
    </citation>
    <scope>NUCLEOTIDE SEQUENCE [LARGE SCALE GENOMIC DNA]</scope>
    <source>
        <strain evidence="6">CIP 110025</strain>
    </source>
</reference>
<protein>
    <recommendedName>
        <fullName evidence="4">Type I restriction modification DNA specificity domain-containing protein</fullName>
    </recommendedName>
</protein>
<dbReference type="Pfam" id="PF01420">
    <property type="entry name" value="Methylase_S"/>
    <property type="match status" value="1"/>
</dbReference>
<dbReference type="GO" id="GO:0003677">
    <property type="term" value="F:DNA binding"/>
    <property type="evidence" value="ECO:0007669"/>
    <property type="project" value="UniProtKB-KW"/>
</dbReference>
<gene>
    <name evidence="5" type="ORF">FLACHUCJ7_01792</name>
</gene>
<dbReference type="GO" id="GO:0009307">
    <property type="term" value="P:DNA restriction-modification system"/>
    <property type="evidence" value="ECO:0007669"/>
    <property type="project" value="UniProtKB-KW"/>
</dbReference>
<keyword evidence="3" id="KW-0238">DNA-binding</keyword>
<dbReference type="EMBL" id="CAIJDO010000126">
    <property type="protein sequence ID" value="CAD0004264.1"/>
    <property type="molecule type" value="Genomic_DNA"/>
</dbReference>
<evidence type="ECO:0000313" key="6">
    <source>
        <dbReference type="Proteomes" id="UP000556700"/>
    </source>
</evidence>
<dbReference type="InterPro" id="IPR052021">
    <property type="entry name" value="Type-I_RS_S_subunit"/>
</dbReference>
<dbReference type="SUPFAM" id="SSF116734">
    <property type="entry name" value="DNA methylase specificity domain"/>
    <property type="match status" value="2"/>
</dbReference>
<dbReference type="RefSeq" id="WP_083480837.1">
    <property type="nucleotide sequence ID" value="NZ_CAIJDO010000126.1"/>
</dbReference>
<keyword evidence="6" id="KW-1185">Reference proteome</keyword>
<name>A0A6V6YYD8_9FLAO</name>
<dbReference type="AlphaFoldDB" id="A0A6V6YYD8"/>